<sequence length="475" mass="53019">MRKVSVLVTLALTLVSGASRVVSLPAGQAWQDASDRGSELSRGEADGQVARVLKADAFPTVPHAKFGRSGRPVRGVNLGGWFILENWENPSIFLTDDLVNKDIPDEWTWMNSISDKSDAKQRLLAHYNSWITEADFQKMAEYGLNTVRLPVPHWAFNGSSSEPYLDSIQLPWISKAIGWARDYNLDMVLDLHTVPGSQNGYDNSGRAGAIAFQNDPMNAARAIDALVKMVQWYVNDPQWKGVIKAIEVVNEPKMGQGQIPRSFLEKFYRDSYTAIRKAIDPTKAPVIPTVLLSDAFVSQSSWDNFYSDANFWASGSYAIDTHHYEAFAPLNSYSYDQHIQIACSVGPSIGPTNKKRAVVVGEFSLGIDTRCVPYKPCKGVTMEQDVRTLNKDSQNLFARKFWEAQTSTFEQYGGGWIFWNWKGESTSAWSYKDAVKQGWIPSNLDERVFKPAAGEQSCVSSQPNVPLSFNTRQDG</sequence>
<accession>A0ACD0NLP3</accession>
<keyword evidence="2" id="KW-1185">Reference proteome</keyword>
<proteinExistence type="predicted"/>
<dbReference type="Proteomes" id="UP000245626">
    <property type="component" value="Unassembled WGS sequence"/>
</dbReference>
<name>A0ACD0NLP3_9BASI</name>
<organism evidence="1 2">
    <name type="scientific">Violaceomyces palustris</name>
    <dbReference type="NCBI Taxonomy" id="1673888"/>
    <lineage>
        <taxon>Eukaryota</taxon>
        <taxon>Fungi</taxon>
        <taxon>Dikarya</taxon>
        <taxon>Basidiomycota</taxon>
        <taxon>Ustilaginomycotina</taxon>
        <taxon>Ustilaginomycetes</taxon>
        <taxon>Violaceomycetales</taxon>
        <taxon>Violaceomycetaceae</taxon>
        <taxon>Violaceomyces</taxon>
    </lineage>
</organism>
<evidence type="ECO:0000313" key="2">
    <source>
        <dbReference type="Proteomes" id="UP000245626"/>
    </source>
</evidence>
<keyword evidence="1" id="KW-0378">Hydrolase</keyword>
<dbReference type="EMBL" id="KZ820754">
    <property type="protein sequence ID" value="PWN46721.1"/>
    <property type="molecule type" value="Genomic_DNA"/>
</dbReference>
<gene>
    <name evidence="1" type="ORF">IE53DRAFT_322445</name>
</gene>
<evidence type="ECO:0000313" key="1">
    <source>
        <dbReference type="EMBL" id="PWN46721.1"/>
    </source>
</evidence>
<protein>
    <submittedName>
        <fullName evidence="1">Glycoside hydrolase</fullName>
    </submittedName>
</protein>
<reference evidence="1 2" key="1">
    <citation type="journal article" date="2018" name="Mol. Biol. Evol.">
        <title>Broad Genomic Sampling Reveals a Smut Pathogenic Ancestry of the Fungal Clade Ustilaginomycotina.</title>
        <authorList>
            <person name="Kijpornyongpan T."/>
            <person name="Mondo S.J."/>
            <person name="Barry K."/>
            <person name="Sandor L."/>
            <person name="Lee J."/>
            <person name="Lipzen A."/>
            <person name="Pangilinan J."/>
            <person name="LaButti K."/>
            <person name="Hainaut M."/>
            <person name="Henrissat B."/>
            <person name="Grigoriev I.V."/>
            <person name="Spatafora J.W."/>
            <person name="Aime M.C."/>
        </authorList>
    </citation>
    <scope>NUCLEOTIDE SEQUENCE [LARGE SCALE GENOMIC DNA]</scope>
    <source>
        <strain evidence="1 2">SA 807</strain>
    </source>
</reference>